<dbReference type="GO" id="GO:0032259">
    <property type="term" value="P:methylation"/>
    <property type="evidence" value="ECO:0007669"/>
    <property type="project" value="UniProtKB-KW"/>
</dbReference>
<dbReference type="InterPro" id="IPR013216">
    <property type="entry name" value="Methyltransf_11"/>
</dbReference>
<dbReference type="RefSeq" id="WP_181751811.1">
    <property type="nucleotide sequence ID" value="NZ_JACEIQ010000008.1"/>
</dbReference>
<keyword evidence="3" id="KW-1185">Reference proteome</keyword>
<reference evidence="2 3" key="1">
    <citation type="submission" date="2020-07" db="EMBL/GenBank/DDBJ databases">
        <authorList>
            <person name="Feng H."/>
        </authorList>
    </citation>
    <scope>NUCLEOTIDE SEQUENCE [LARGE SCALE GENOMIC DNA]</scope>
    <source>
        <strain evidence="3">s-10</strain>
    </source>
</reference>
<dbReference type="EMBL" id="JACEIQ010000008">
    <property type="protein sequence ID" value="MBA4494570.1"/>
    <property type="molecule type" value="Genomic_DNA"/>
</dbReference>
<dbReference type="Proteomes" id="UP000535491">
    <property type="component" value="Unassembled WGS sequence"/>
</dbReference>
<dbReference type="AlphaFoldDB" id="A0A7W2A8E9"/>
<gene>
    <name evidence="2" type="ORF">H1191_09660</name>
</gene>
<dbReference type="Gene3D" id="3.40.50.150">
    <property type="entry name" value="Vaccinia Virus protein VP39"/>
    <property type="match status" value="1"/>
</dbReference>
<name>A0A7W2A8E9_9BACL</name>
<dbReference type="PANTHER" id="PTHR42912">
    <property type="entry name" value="METHYLTRANSFERASE"/>
    <property type="match status" value="1"/>
</dbReference>
<dbReference type="InterPro" id="IPR050508">
    <property type="entry name" value="Methyltransf_Superfamily"/>
</dbReference>
<dbReference type="PANTHER" id="PTHR42912:SF93">
    <property type="entry name" value="N6-ADENOSINE-METHYLTRANSFERASE TMT1A"/>
    <property type="match status" value="1"/>
</dbReference>
<comment type="caution">
    <text evidence="2">The sequence shown here is derived from an EMBL/GenBank/DDBJ whole genome shotgun (WGS) entry which is preliminary data.</text>
</comment>
<evidence type="ECO:0000259" key="1">
    <source>
        <dbReference type="Pfam" id="PF08241"/>
    </source>
</evidence>
<evidence type="ECO:0000313" key="3">
    <source>
        <dbReference type="Proteomes" id="UP000535491"/>
    </source>
</evidence>
<sequence>MELSPGLYHGFVRPRWLTKIYIHDMIQRHFDLTGKAVLDFGSGTGSCSCICTPKHYLGIDPDPKRVAYARRLYPDYNFAVLEGSSLPASDKSFDYILIVAVLHHIPPDTLPAYLQEFHRVLKPTGKILVMEPCFLKNSLFNNRFMAFFDRGKYIRYESGYRSIFTKHHYRIEKLKEFKKMLFYNELFFMAIPE</sequence>
<keyword evidence="2" id="KW-0808">Transferase</keyword>
<dbReference type="InterPro" id="IPR029063">
    <property type="entry name" value="SAM-dependent_MTases_sf"/>
</dbReference>
<dbReference type="Pfam" id="PF08241">
    <property type="entry name" value="Methyltransf_11"/>
    <property type="match status" value="1"/>
</dbReference>
<dbReference type="GO" id="GO:0008757">
    <property type="term" value="F:S-adenosylmethionine-dependent methyltransferase activity"/>
    <property type="evidence" value="ECO:0007669"/>
    <property type="project" value="InterPro"/>
</dbReference>
<protein>
    <submittedName>
        <fullName evidence="2">Class I SAM-dependent methyltransferase</fullName>
    </submittedName>
</protein>
<accession>A0A7W2A8E9</accession>
<organism evidence="2 3">
    <name type="scientific">Paenactinomyces guangxiensis</name>
    <dbReference type="NCBI Taxonomy" id="1490290"/>
    <lineage>
        <taxon>Bacteria</taxon>
        <taxon>Bacillati</taxon>
        <taxon>Bacillota</taxon>
        <taxon>Bacilli</taxon>
        <taxon>Bacillales</taxon>
        <taxon>Thermoactinomycetaceae</taxon>
        <taxon>Paenactinomyces</taxon>
    </lineage>
</organism>
<evidence type="ECO:0000313" key="2">
    <source>
        <dbReference type="EMBL" id="MBA4494570.1"/>
    </source>
</evidence>
<feature type="domain" description="Methyltransferase type 11" evidence="1">
    <location>
        <begin position="38"/>
        <end position="128"/>
    </location>
</feature>
<keyword evidence="2" id="KW-0489">Methyltransferase</keyword>
<dbReference type="SUPFAM" id="SSF53335">
    <property type="entry name" value="S-adenosyl-L-methionine-dependent methyltransferases"/>
    <property type="match status" value="1"/>
</dbReference>
<proteinExistence type="predicted"/>
<dbReference type="CDD" id="cd02440">
    <property type="entry name" value="AdoMet_MTases"/>
    <property type="match status" value="1"/>
</dbReference>